<reference evidence="1 2" key="1">
    <citation type="submission" date="2014-04" db="EMBL/GenBank/DDBJ databases">
        <authorList>
            <consortium name="DOE Joint Genome Institute"/>
            <person name="Kuo A."/>
            <person name="Kohler A."/>
            <person name="Jargeat P."/>
            <person name="Nagy L.G."/>
            <person name="Floudas D."/>
            <person name="Copeland A."/>
            <person name="Barry K.W."/>
            <person name="Cichocki N."/>
            <person name="Veneault-Fourrey C."/>
            <person name="LaButti K."/>
            <person name="Lindquist E.A."/>
            <person name="Lipzen A."/>
            <person name="Lundell T."/>
            <person name="Morin E."/>
            <person name="Murat C."/>
            <person name="Sun H."/>
            <person name="Tunlid A."/>
            <person name="Henrissat B."/>
            <person name="Grigoriev I.V."/>
            <person name="Hibbett D.S."/>
            <person name="Martin F."/>
            <person name="Nordberg H.P."/>
            <person name="Cantor M.N."/>
            <person name="Hua S.X."/>
        </authorList>
    </citation>
    <scope>NUCLEOTIDE SEQUENCE [LARGE SCALE GENOMIC DNA]</scope>
    <source>
        <strain evidence="1 2">Ve08.2h10</strain>
    </source>
</reference>
<gene>
    <name evidence="1" type="ORF">PAXRUDRAFT_178544</name>
</gene>
<dbReference type="EMBL" id="KN829795">
    <property type="protein sequence ID" value="KIK73399.1"/>
    <property type="molecule type" value="Genomic_DNA"/>
</dbReference>
<organism evidence="1 2">
    <name type="scientific">Paxillus rubicundulus Ve08.2h10</name>
    <dbReference type="NCBI Taxonomy" id="930991"/>
    <lineage>
        <taxon>Eukaryota</taxon>
        <taxon>Fungi</taxon>
        <taxon>Dikarya</taxon>
        <taxon>Basidiomycota</taxon>
        <taxon>Agaricomycotina</taxon>
        <taxon>Agaricomycetes</taxon>
        <taxon>Agaricomycetidae</taxon>
        <taxon>Boletales</taxon>
        <taxon>Paxilineae</taxon>
        <taxon>Paxillaceae</taxon>
        <taxon>Paxillus</taxon>
    </lineage>
</organism>
<accession>A0A0D0D0R9</accession>
<dbReference type="InParanoid" id="A0A0D0D0R9"/>
<feature type="non-terminal residue" evidence="1">
    <location>
        <position position="1"/>
    </location>
</feature>
<proteinExistence type="predicted"/>
<protein>
    <submittedName>
        <fullName evidence="1">Unplaced genomic scaffold scaffold_4973, whole genome shotgun sequence</fullName>
    </submittedName>
</protein>
<evidence type="ECO:0000313" key="2">
    <source>
        <dbReference type="Proteomes" id="UP000054538"/>
    </source>
</evidence>
<dbReference type="Proteomes" id="UP000054538">
    <property type="component" value="Unassembled WGS sequence"/>
</dbReference>
<keyword evidence="2" id="KW-1185">Reference proteome</keyword>
<dbReference type="AlphaFoldDB" id="A0A0D0D0R9"/>
<reference evidence="2" key="2">
    <citation type="submission" date="2015-01" db="EMBL/GenBank/DDBJ databases">
        <title>Evolutionary Origins and Diversification of the Mycorrhizal Mutualists.</title>
        <authorList>
            <consortium name="DOE Joint Genome Institute"/>
            <consortium name="Mycorrhizal Genomics Consortium"/>
            <person name="Kohler A."/>
            <person name="Kuo A."/>
            <person name="Nagy L.G."/>
            <person name="Floudas D."/>
            <person name="Copeland A."/>
            <person name="Barry K.W."/>
            <person name="Cichocki N."/>
            <person name="Veneault-Fourrey C."/>
            <person name="LaButti K."/>
            <person name="Lindquist E.A."/>
            <person name="Lipzen A."/>
            <person name="Lundell T."/>
            <person name="Morin E."/>
            <person name="Murat C."/>
            <person name="Riley R."/>
            <person name="Ohm R."/>
            <person name="Sun H."/>
            <person name="Tunlid A."/>
            <person name="Henrissat B."/>
            <person name="Grigoriev I.V."/>
            <person name="Hibbett D.S."/>
            <person name="Martin F."/>
        </authorList>
    </citation>
    <scope>NUCLEOTIDE SEQUENCE [LARGE SCALE GENOMIC DNA]</scope>
    <source>
        <strain evidence="2">Ve08.2h10</strain>
    </source>
</reference>
<dbReference type="HOGENOM" id="CLU_2564698_0_0_1"/>
<evidence type="ECO:0000313" key="1">
    <source>
        <dbReference type="EMBL" id="KIK73399.1"/>
    </source>
</evidence>
<sequence length="82" mass="9446">HGLKLECFCGLLTGQPMPCWFVDGFMSGHTIACCHFSDNHCRFERKSLCSRHVNINVKYHTSFFCSAYRNLHTQCKLGCRNT</sequence>
<name>A0A0D0D0R9_9AGAM</name>